<keyword evidence="1" id="KW-0805">Transcription regulation</keyword>
<dbReference type="InterPro" id="IPR036390">
    <property type="entry name" value="WH_DNA-bd_sf"/>
</dbReference>
<dbReference type="InterPro" id="IPR000524">
    <property type="entry name" value="Tscrpt_reg_HTH_GntR"/>
</dbReference>
<dbReference type="InterPro" id="IPR008920">
    <property type="entry name" value="TF_FadR/GntR_C"/>
</dbReference>
<dbReference type="Proteomes" id="UP001241603">
    <property type="component" value="Unassembled WGS sequence"/>
</dbReference>
<dbReference type="PROSITE" id="PS50949">
    <property type="entry name" value="HTH_GNTR"/>
    <property type="match status" value="1"/>
</dbReference>
<sequence>MSEPGSLLRSLSGRPAARNFHTFVINEIGVAIVSGKFAVGTILPSDAEMMASYGVSRTVLREALRTLEAKGMVEARPKVGTRVSQRSRWNLFDQQVLAWHFEAELEAEFLVGLFDIRAALETRAADLAARRRTAEQIRLLKYWVHQMELVNGDVESHALAVLEVHRVIAEASGNPLLRSAIGLVELTLALVAVAGSEAERAAARVALTTLSRELIEMIEAGDAPGAVAAMRAIIEFGGRRALEGRRPGAARGTR</sequence>
<dbReference type="EMBL" id="JAUSVO010000003">
    <property type="protein sequence ID" value="MDQ0438107.1"/>
    <property type="molecule type" value="Genomic_DNA"/>
</dbReference>
<dbReference type="SUPFAM" id="SSF48008">
    <property type="entry name" value="GntR ligand-binding domain-like"/>
    <property type="match status" value="1"/>
</dbReference>
<dbReference type="InterPro" id="IPR011711">
    <property type="entry name" value="GntR_C"/>
</dbReference>
<dbReference type="PANTHER" id="PTHR43537:SF44">
    <property type="entry name" value="GNTR FAMILY REGULATORY PROTEIN"/>
    <property type="match status" value="1"/>
</dbReference>
<evidence type="ECO:0000313" key="6">
    <source>
        <dbReference type="Proteomes" id="UP001241603"/>
    </source>
</evidence>
<dbReference type="CDD" id="cd07377">
    <property type="entry name" value="WHTH_GntR"/>
    <property type="match status" value="1"/>
</dbReference>
<reference evidence="5 6" key="1">
    <citation type="submission" date="2023-07" db="EMBL/GenBank/DDBJ databases">
        <title>Genomic Encyclopedia of Type Strains, Phase IV (KMG-IV): sequencing the most valuable type-strain genomes for metagenomic binning, comparative biology and taxonomic classification.</title>
        <authorList>
            <person name="Goeker M."/>
        </authorList>
    </citation>
    <scope>NUCLEOTIDE SEQUENCE [LARGE SCALE GENOMIC DNA]</scope>
    <source>
        <strain evidence="5 6">B6-8</strain>
    </source>
</reference>
<protein>
    <submittedName>
        <fullName evidence="5">DNA-binding FadR family transcriptional regulator</fullName>
    </submittedName>
</protein>
<comment type="caution">
    <text evidence="5">The sequence shown here is derived from an EMBL/GenBank/DDBJ whole genome shotgun (WGS) entry which is preliminary data.</text>
</comment>
<dbReference type="SMART" id="SM00895">
    <property type="entry name" value="FCD"/>
    <property type="match status" value="1"/>
</dbReference>
<dbReference type="PANTHER" id="PTHR43537">
    <property type="entry name" value="TRANSCRIPTIONAL REGULATOR, GNTR FAMILY"/>
    <property type="match status" value="1"/>
</dbReference>
<dbReference type="GO" id="GO:0003677">
    <property type="term" value="F:DNA binding"/>
    <property type="evidence" value="ECO:0007669"/>
    <property type="project" value="UniProtKB-KW"/>
</dbReference>
<evidence type="ECO:0000256" key="2">
    <source>
        <dbReference type="ARBA" id="ARBA00023125"/>
    </source>
</evidence>
<keyword evidence="2 5" id="KW-0238">DNA-binding</keyword>
<accession>A0ABU0H729</accession>
<organism evidence="5 6">
    <name type="scientific">Kaistia dalseonensis</name>
    <dbReference type="NCBI Taxonomy" id="410840"/>
    <lineage>
        <taxon>Bacteria</taxon>
        <taxon>Pseudomonadati</taxon>
        <taxon>Pseudomonadota</taxon>
        <taxon>Alphaproteobacteria</taxon>
        <taxon>Hyphomicrobiales</taxon>
        <taxon>Kaistiaceae</taxon>
        <taxon>Kaistia</taxon>
    </lineage>
</organism>
<dbReference type="PRINTS" id="PR00035">
    <property type="entry name" value="HTHGNTR"/>
</dbReference>
<evidence type="ECO:0000256" key="1">
    <source>
        <dbReference type="ARBA" id="ARBA00023015"/>
    </source>
</evidence>
<proteinExistence type="predicted"/>
<dbReference type="Pfam" id="PF00392">
    <property type="entry name" value="GntR"/>
    <property type="match status" value="1"/>
</dbReference>
<gene>
    <name evidence="5" type="ORF">QO014_002499</name>
</gene>
<evidence type="ECO:0000313" key="5">
    <source>
        <dbReference type="EMBL" id="MDQ0438107.1"/>
    </source>
</evidence>
<evidence type="ECO:0000256" key="3">
    <source>
        <dbReference type="ARBA" id="ARBA00023163"/>
    </source>
</evidence>
<dbReference type="Gene3D" id="1.20.120.530">
    <property type="entry name" value="GntR ligand-binding domain-like"/>
    <property type="match status" value="1"/>
</dbReference>
<dbReference type="Pfam" id="PF07729">
    <property type="entry name" value="FCD"/>
    <property type="match status" value="1"/>
</dbReference>
<name>A0ABU0H729_9HYPH</name>
<dbReference type="Gene3D" id="1.10.10.10">
    <property type="entry name" value="Winged helix-like DNA-binding domain superfamily/Winged helix DNA-binding domain"/>
    <property type="match status" value="1"/>
</dbReference>
<evidence type="ECO:0000259" key="4">
    <source>
        <dbReference type="PROSITE" id="PS50949"/>
    </source>
</evidence>
<dbReference type="RefSeq" id="WP_266349018.1">
    <property type="nucleotide sequence ID" value="NZ_JAPKNG010000003.1"/>
</dbReference>
<dbReference type="SUPFAM" id="SSF46785">
    <property type="entry name" value="Winged helix' DNA-binding domain"/>
    <property type="match status" value="1"/>
</dbReference>
<dbReference type="InterPro" id="IPR036388">
    <property type="entry name" value="WH-like_DNA-bd_sf"/>
</dbReference>
<keyword evidence="3" id="KW-0804">Transcription</keyword>
<feature type="domain" description="HTH gntR-type" evidence="4">
    <location>
        <begin position="18"/>
        <end position="86"/>
    </location>
</feature>
<dbReference type="SMART" id="SM00345">
    <property type="entry name" value="HTH_GNTR"/>
    <property type="match status" value="1"/>
</dbReference>
<keyword evidence="6" id="KW-1185">Reference proteome</keyword>